<dbReference type="PANTHER" id="PTHR46382:SF1">
    <property type="entry name" value="PHOSPHATIDATE CYTIDYLYLTRANSFERASE"/>
    <property type="match status" value="1"/>
</dbReference>
<dbReference type="VEuPathDB" id="FungiDB:PPTG_24746"/>
<dbReference type="Proteomes" id="UP000018817">
    <property type="component" value="Unassembled WGS sequence"/>
</dbReference>
<evidence type="ECO:0000313" key="12">
    <source>
        <dbReference type="EMBL" id="ETM98052.1"/>
    </source>
</evidence>
<evidence type="ECO:0000256" key="10">
    <source>
        <dbReference type="ARBA" id="ARBA00023209"/>
    </source>
</evidence>
<gene>
    <name evidence="12" type="ORF">PPTG_24746</name>
</gene>
<evidence type="ECO:0000256" key="9">
    <source>
        <dbReference type="ARBA" id="ARBA00023136"/>
    </source>
</evidence>
<proteinExistence type="predicted"/>
<dbReference type="AlphaFoldDB" id="W2PAH7"/>
<keyword evidence="4" id="KW-0808">Transferase</keyword>
<dbReference type="PANTHER" id="PTHR46382">
    <property type="entry name" value="PHOSPHATIDATE CYTIDYLYLTRANSFERASE"/>
    <property type="match status" value="1"/>
</dbReference>
<evidence type="ECO:0000256" key="7">
    <source>
        <dbReference type="ARBA" id="ARBA00022989"/>
    </source>
</evidence>
<comment type="subcellular location">
    <subcellularLocation>
        <location evidence="1">Cell membrane</location>
        <topology evidence="1">Multi-pass membrane protein</topology>
    </subcellularLocation>
</comment>
<sequence length="229" mass="24903">MPQSSTDVQDSPLVSFYLSRPDLRRRVAAPPSCATMLSSTLSAAVLDPPATVFLLLSSAIATSTVCSFMTSTCSYEYACLTNRIRHRLLTLFKALENSIGAWPPRHSHRQLSTDDDDSVFPGRGHEARVMAQVNGELKEYGCRRFLPKDTDYEATIRAIGFDIVAMVMQSNTLGPPGSFGTKVVFIIVVVVIGRLRDLCENSGALIPGHGGALGRIDALMFATLVFSRC</sequence>
<evidence type="ECO:0000256" key="4">
    <source>
        <dbReference type="ARBA" id="ARBA00022679"/>
    </source>
</evidence>
<dbReference type="RefSeq" id="XP_008916654.1">
    <property type="nucleotide sequence ID" value="XM_008918406.1"/>
</dbReference>
<dbReference type="GO" id="GO:0004605">
    <property type="term" value="F:phosphatidate cytidylyltransferase activity"/>
    <property type="evidence" value="ECO:0007669"/>
    <property type="project" value="TreeGrafter"/>
</dbReference>
<dbReference type="STRING" id="761204.W2PAH7"/>
<protein>
    <submittedName>
        <fullName evidence="12">Uncharacterized protein</fullName>
    </submittedName>
</protein>
<evidence type="ECO:0000256" key="2">
    <source>
        <dbReference type="ARBA" id="ARBA00022475"/>
    </source>
</evidence>
<keyword evidence="8" id="KW-0443">Lipid metabolism</keyword>
<dbReference type="GO" id="GO:0016024">
    <property type="term" value="P:CDP-diacylglycerol biosynthetic process"/>
    <property type="evidence" value="ECO:0007669"/>
    <property type="project" value="TreeGrafter"/>
</dbReference>
<reference evidence="13" key="1">
    <citation type="submission" date="2011-12" db="EMBL/GenBank/DDBJ databases">
        <authorList>
            <consortium name="The Broad Institute Genome Sequencing Platform"/>
            <person name="Russ C."/>
            <person name="Tyler B."/>
            <person name="Panabieres F."/>
            <person name="Shan W."/>
            <person name="Tripathy S."/>
            <person name="Grunwald N."/>
            <person name="Machado M."/>
            <person name="Young S.K."/>
            <person name="Zeng Q."/>
            <person name="Gargeya S."/>
            <person name="Fitzgerald M."/>
            <person name="Haas B."/>
            <person name="Abouelleil A."/>
            <person name="Alvarado L."/>
            <person name="Arachchi H.M."/>
            <person name="Berlin A."/>
            <person name="Chapman S.B."/>
            <person name="Gearin G."/>
            <person name="Goldberg J."/>
            <person name="Griggs A."/>
            <person name="Gujja S."/>
            <person name="Hansen M."/>
            <person name="Heiman D."/>
            <person name="Howarth C."/>
            <person name="Larimer J."/>
            <person name="Lui A."/>
            <person name="MacDonald P.J.P."/>
            <person name="McCowen C."/>
            <person name="Montmayeur A."/>
            <person name="Murphy C."/>
            <person name="Neiman D."/>
            <person name="Pearson M."/>
            <person name="Priest M."/>
            <person name="Roberts A."/>
            <person name="Saif S."/>
            <person name="Shea T."/>
            <person name="Sisk P."/>
            <person name="Stolte C."/>
            <person name="Sykes S."/>
            <person name="Wortman J."/>
            <person name="Nusbaum C."/>
            <person name="Birren B."/>
        </authorList>
    </citation>
    <scope>NUCLEOTIDE SEQUENCE [LARGE SCALE GENOMIC DNA]</scope>
    <source>
        <strain evidence="13">INRA-310</strain>
    </source>
</reference>
<evidence type="ECO:0000256" key="11">
    <source>
        <dbReference type="ARBA" id="ARBA00023264"/>
    </source>
</evidence>
<keyword evidence="3" id="KW-0444">Lipid biosynthesis</keyword>
<evidence type="ECO:0000256" key="6">
    <source>
        <dbReference type="ARBA" id="ARBA00022695"/>
    </source>
</evidence>
<keyword evidence="2" id="KW-1003">Cell membrane</keyword>
<evidence type="ECO:0000313" key="13">
    <source>
        <dbReference type="Proteomes" id="UP000018817"/>
    </source>
</evidence>
<dbReference type="GO" id="GO:0005886">
    <property type="term" value="C:plasma membrane"/>
    <property type="evidence" value="ECO:0007669"/>
    <property type="project" value="UniProtKB-SubCell"/>
</dbReference>
<evidence type="ECO:0000256" key="1">
    <source>
        <dbReference type="ARBA" id="ARBA00004651"/>
    </source>
</evidence>
<keyword evidence="9" id="KW-0472">Membrane</keyword>
<keyword evidence="11" id="KW-1208">Phospholipid metabolism</keyword>
<organism evidence="12 13">
    <name type="scientific">Phytophthora nicotianae (strain INRA-310)</name>
    <name type="common">Phytophthora parasitica</name>
    <dbReference type="NCBI Taxonomy" id="761204"/>
    <lineage>
        <taxon>Eukaryota</taxon>
        <taxon>Sar</taxon>
        <taxon>Stramenopiles</taxon>
        <taxon>Oomycota</taxon>
        <taxon>Peronosporomycetes</taxon>
        <taxon>Peronosporales</taxon>
        <taxon>Peronosporaceae</taxon>
        <taxon>Phytophthora</taxon>
    </lineage>
</organism>
<keyword evidence="7" id="KW-1133">Transmembrane helix</keyword>
<accession>W2PAH7</accession>
<name>W2PAH7_PHYN3</name>
<dbReference type="EMBL" id="KI669760">
    <property type="protein sequence ID" value="ETM98052.1"/>
    <property type="molecule type" value="Genomic_DNA"/>
</dbReference>
<evidence type="ECO:0000256" key="5">
    <source>
        <dbReference type="ARBA" id="ARBA00022692"/>
    </source>
</evidence>
<keyword evidence="6" id="KW-0548">Nucleotidyltransferase</keyword>
<dbReference type="GeneID" id="20193345"/>
<keyword evidence="5" id="KW-0812">Transmembrane</keyword>
<evidence type="ECO:0000256" key="3">
    <source>
        <dbReference type="ARBA" id="ARBA00022516"/>
    </source>
</evidence>
<keyword evidence="10" id="KW-0594">Phospholipid biosynthesis</keyword>
<evidence type="ECO:0000256" key="8">
    <source>
        <dbReference type="ARBA" id="ARBA00023098"/>
    </source>
</evidence>
<reference evidence="12 13" key="2">
    <citation type="submission" date="2013-11" db="EMBL/GenBank/DDBJ databases">
        <title>The Genome Sequence of Phytophthora parasitica INRA-310.</title>
        <authorList>
            <consortium name="The Broad Institute Genomics Platform"/>
            <person name="Russ C."/>
            <person name="Tyler B."/>
            <person name="Panabieres F."/>
            <person name="Shan W."/>
            <person name="Tripathy S."/>
            <person name="Grunwald N."/>
            <person name="Machado M."/>
            <person name="Johnson C.S."/>
            <person name="Arredondo F."/>
            <person name="Hong C."/>
            <person name="Coffey M."/>
            <person name="Young S.K."/>
            <person name="Zeng Q."/>
            <person name="Gargeya S."/>
            <person name="Fitzgerald M."/>
            <person name="Abouelleil A."/>
            <person name="Alvarado L."/>
            <person name="Chapman S.B."/>
            <person name="Gainer-Dewar J."/>
            <person name="Goldberg J."/>
            <person name="Griggs A."/>
            <person name="Gujja S."/>
            <person name="Hansen M."/>
            <person name="Howarth C."/>
            <person name="Imamovic A."/>
            <person name="Ireland A."/>
            <person name="Larimer J."/>
            <person name="McCowan C."/>
            <person name="Murphy C."/>
            <person name="Pearson M."/>
            <person name="Poon T.W."/>
            <person name="Priest M."/>
            <person name="Roberts A."/>
            <person name="Saif S."/>
            <person name="Shea T."/>
            <person name="Sykes S."/>
            <person name="Wortman J."/>
            <person name="Nusbaum C."/>
            <person name="Birren B."/>
        </authorList>
    </citation>
    <scope>NUCLEOTIDE SEQUENCE [LARGE SCALE GENOMIC DNA]</scope>
    <source>
        <strain evidence="12 13">INRA-310</strain>
    </source>
</reference>